<accession>A0A1G7URX1</accession>
<keyword evidence="1" id="KW-0732">Signal</keyword>
<feature type="signal peptide" evidence="1">
    <location>
        <begin position="1"/>
        <end position="19"/>
    </location>
</feature>
<evidence type="ECO:0000313" key="3">
    <source>
        <dbReference type="Proteomes" id="UP000199296"/>
    </source>
</evidence>
<dbReference type="RefSeq" id="WP_093365460.1">
    <property type="nucleotide sequence ID" value="NZ_FNCW01000002.1"/>
</dbReference>
<protein>
    <submittedName>
        <fullName evidence="2">MORN repeat variant</fullName>
    </submittedName>
</protein>
<dbReference type="OrthoDB" id="1467310at2"/>
<dbReference type="SUPFAM" id="SSF82185">
    <property type="entry name" value="Histone H3 K4-specific methyltransferase SET7/9 N-terminal domain"/>
    <property type="match status" value="1"/>
</dbReference>
<dbReference type="InterPro" id="IPR011652">
    <property type="entry name" value="MORN_2"/>
</dbReference>
<gene>
    <name evidence="2" type="ORF">SAMN04488027_102208</name>
</gene>
<sequence length="119" mass="13784">MKAFSTLVMVFLMSFTLFAQTENDLVKTEKVGDLVKVTIFYETGELHQEGYMINNKLHGEWKSFDKEGNKLAKATYEKGNKVGKWFFWNDGILSEVDYDNNKILQVSTWDKLDTQLVSN</sequence>
<evidence type="ECO:0000313" key="2">
    <source>
        <dbReference type="EMBL" id="SDG49490.1"/>
    </source>
</evidence>
<dbReference type="STRING" id="470826.SAMN04488027_102208"/>
<dbReference type="AlphaFoldDB" id="A0A1G7URX1"/>
<dbReference type="Proteomes" id="UP000199296">
    <property type="component" value="Unassembled WGS sequence"/>
</dbReference>
<reference evidence="2 3" key="1">
    <citation type="submission" date="2016-10" db="EMBL/GenBank/DDBJ databases">
        <authorList>
            <person name="de Groot N.N."/>
        </authorList>
    </citation>
    <scope>NUCLEOTIDE SEQUENCE [LARGE SCALE GENOMIC DNA]</scope>
    <source>
        <strain evidence="2 3">DSM 19803</strain>
    </source>
</reference>
<dbReference type="Pfam" id="PF07661">
    <property type="entry name" value="MORN_2"/>
    <property type="match status" value="2"/>
</dbReference>
<evidence type="ECO:0000256" key="1">
    <source>
        <dbReference type="SAM" id="SignalP"/>
    </source>
</evidence>
<feature type="chain" id="PRO_5011632165" evidence="1">
    <location>
        <begin position="20"/>
        <end position="119"/>
    </location>
</feature>
<dbReference type="EMBL" id="FNCW01000002">
    <property type="protein sequence ID" value="SDG49490.1"/>
    <property type="molecule type" value="Genomic_DNA"/>
</dbReference>
<keyword evidence="3" id="KW-1185">Reference proteome</keyword>
<dbReference type="Gene3D" id="2.20.110.10">
    <property type="entry name" value="Histone H3 K4-specific methyltransferase SET7/9 N-terminal domain"/>
    <property type="match status" value="1"/>
</dbReference>
<organism evidence="2 3">
    <name type="scientific">Psychroflexus sediminis</name>
    <dbReference type="NCBI Taxonomy" id="470826"/>
    <lineage>
        <taxon>Bacteria</taxon>
        <taxon>Pseudomonadati</taxon>
        <taxon>Bacteroidota</taxon>
        <taxon>Flavobacteriia</taxon>
        <taxon>Flavobacteriales</taxon>
        <taxon>Flavobacteriaceae</taxon>
        <taxon>Psychroflexus</taxon>
    </lineage>
</organism>
<name>A0A1G7URX1_9FLAO</name>
<proteinExistence type="predicted"/>